<dbReference type="AlphaFoldDB" id="A0AAX6DR48"/>
<evidence type="ECO:0000256" key="4">
    <source>
        <dbReference type="ARBA" id="ARBA00022807"/>
    </source>
</evidence>
<evidence type="ECO:0000313" key="7">
    <source>
        <dbReference type="EMBL" id="KAJ6794218.1"/>
    </source>
</evidence>
<comment type="caution">
    <text evidence="7">The sequence shown here is derived from an EMBL/GenBank/DDBJ whole genome shotgun (WGS) entry which is preliminary data.</text>
</comment>
<evidence type="ECO:0000256" key="3">
    <source>
        <dbReference type="ARBA" id="ARBA00022801"/>
    </source>
</evidence>
<keyword evidence="8" id="KW-1185">Reference proteome</keyword>
<evidence type="ECO:0000259" key="6">
    <source>
        <dbReference type="PROSITE" id="PS50600"/>
    </source>
</evidence>
<reference evidence="7" key="2">
    <citation type="submission" date="2023-04" db="EMBL/GenBank/DDBJ databases">
        <authorList>
            <person name="Bruccoleri R.E."/>
            <person name="Oakeley E.J."/>
            <person name="Faust A.-M."/>
            <person name="Dessus-Babus S."/>
            <person name="Altorfer M."/>
            <person name="Burckhardt D."/>
            <person name="Oertli M."/>
            <person name="Naumann U."/>
            <person name="Petersen F."/>
            <person name="Wong J."/>
        </authorList>
    </citation>
    <scope>NUCLEOTIDE SEQUENCE</scope>
    <source>
        <strain evidence="7">GSM-AAB239-AS_SAM_17_03QT</strain>
        <tissue evidence="7">Leaf</tissue>
    </source>
</reference>
<evidence type="ECO:0000256" key="1">
    <source>
        <dbReference type="ARBA" id="ARBA00005234"/>
    </source>
</evidence>
<dbReference type="InterPro" id="IPR003653">
    <property type="entry name" value="Peptidase_C48_C"/>
</dbReference>
<dbReference type="GO" id="GO:0006508">
    <property type="term" value="P:proteolysis"/>
    <property type="evidence" value="ECO:0007669"/>
    <property type="project" value="UniProtKB-KW"/>
</dbReference>
<comment type="similarity">
    <text evidence="1">Belongs to the peptidase C48 family.</text>
</comment>
<feature type="domain" description="Ubiquitin-like protease family profile" evidence="6">
    <location>
        <begin position="231"/>
        <end position="403"/>
    </location>
</feature>
<evidence type="ECO:0000256" key="5">
    <source>
        <dbReference type="SAM" id="MobiDB-lite"/>
    </source>
</evidence>
<feature type="region of interest" description="Disordered" evidence="5">
    <location>
        <begin position="1"/>
        <end position="33"/>
    </location>
</feature>
<dbReference type="GO" id="GO:0005634">
    <property type="term" value="C:nucleus"/>
    <property type="evidence" value="ECO:0007669"/>
    <property type="project" value="TreeGrafter"/>
</dbReference>
<keyword evidence="3" id="KW-0378">Hydrolase</keyword>
<dbReference type="GO" id="GO:0016926">
    <property type="term" value="P:protein desumoylation"/>
    <property type="evidence" value="ECO:0007669"/>
    <property type="project" value="TreeGrafter"/>
</dbReference>
<gene>
    <name evidence="7" type="ORF">M6B38_231420</name>
</gene>
<dbReference type="GO" id="GO:0016929">
    <property type="term" value="F:deSUMOylase activity"/>
    <property type="evidence" value="ECO:0007669"/>
    <property type="project" value="TreeGrafter"/>
</dbReference>
<evidence type="ECO:0000313" key="8">
    <source>
        <dbReference type="Proteomes" id="UP001140949"/>
    </source>
</evidence>
<dbReference type="Proteomes" id="UP001140949">
    <property type="component" value="Unassembled WGS sequence"/>
</dbReference>
<protein>
    <submittedName>
        <fullName evidence="7">Ubiquitin-like-specific protease 1B</fullName>
    </submittedName>
</protein>
<dbReference type="Pfam" id="PF02902">
    <property type="entry name" value="Peptidase_C48"/>
    <property type="match status" value="1"/>
</dbReference>
<dbReference type="PANTHER" id="PTHR12606:SF1">
    <property type="entry name" value="UBIQUITIN-LIKE-SPECIFIC PROTEASE 1A"/>
    <property type="match status" value="1"/>
</dbReference>
<dbReference type="InterPro" id="IPR038765">
    <property type="entry name" value="Papain-like_cys_pep_sf"/>
</dbReference>
<evidence type="ECO:0000256" key="2">
    <source>
        <dbReference type="ARBA" id="ARBA00022670"/>
    </source>
</evidence>
<keyword evidence="4" id="KW-0788">Thiol protease</keyword>
<organism evidence="7 8">
    <name type="scientific">Iris pallida</name>
    <name type="common">Sweet iris</name>
    <dbReference type="NCBI Taxonomy" id="29817"/>
    <lineage>
        <taxon>Eukaryota</taxon>
        <taxon>Viridiplantae</taxon>
        <taxon>Streptophyta</taxon>
        <taxon>Embryophyta</taxon>
        <taxon>Tracheophyta</taxon>
        <taxon>Spermatophyta</taxon>
        <taxon>Magnoliopsida</taxon>
        <taxon>Liliopsida</taxon>
        <taxon>Asparagales</taxon>
        <taxon>Iridaceae</taxon>
        <taxon>Iridoideae</taxon>
        <taxon>Irideae</taxon>
        <taxon>Iris</taxon>
    </lineage>
</organism>
<dbReference type="PANTHER" id="PTHR12606">
    <property type="entry name" value="SENTRIN/SUMO-SPECIFIC PROTEASE"/>
    <property type="match status" value="1"/>
</dbReference>
<dbReference type="EMBL" id="JANAVB010042420">
    <property type="protein sequence ID" value="KAJ6794218.1"/>
    <property type="molecule type" value="Genomic_DNA"/>
</dbReference>
<dbReference type="PROSITE" id="PS50600">
    <property type="entry name" value="ULP_PROTEASE"/>
    <property type="match status" value="1"/>
</dbReference>
<accession>A0AAX6DR48</accession>
<dbReference type="Gene3D" id="3.40.395.10">
    <property type="entry name" value="Adenoviral Proteinase, Chain A"/>
    <property type="match status" value="1"/>
</dbReference>
<keyword evidence="2 7" id="KW-0645">Protease</keyword>
<proteinExistence type="inferred from homology"/>
<dbReference type="SUPFAM" id="SSF54001">
    <property type="entry name" value="Cysteine proteinases"/>
    <property type="match status" value="1"/>
</dbReference>
<sequence length="466" mass="53791">MGALTDTRKRRLSDLHLPADSSTTKKQPKLHGPQQIIRPFRSGSSRNRIVQASSFSRMGNFLSGLFKSRREYKKKKKKRKKKSKKNGDFDLVYRELVAESGCWNIGLGLLGLSSDQESGSARTAVSRKVEKARRVVESAAAAVKETFFVRKRSVCKELHELSKLSILEFKQKPPDQKLLAIRPAQKASEKEKEDLHELFCQLTDEEMEVVSYALRGGSSHELLVTHEASNIEITREVIRCLDCGAWLNDEVINLYLELLKERERREPKRFLKCHFFNTFFYRKLISGKNGYDFNGVRRWTTKRKLGYSLIECDKIFVPIHKDTHWCLAVINVKDETFQYLDSLGGMDTSVLRVLTRYFMDEVKDKSDEQFHRSPWKQETVYKIPIQKNGFDCGMFMLKYIDFYSRGLGLCFSQILSGGVQQQENVDCASLCCEHLYMVCSLLFWYSGHGSILTLRRCQETSCVDAL</sequence>
<name>A0AAX6DR48_IRIPA</name>
<reference evidence="7" key="1">
    <citation type="journal article" date="2023" name="GigaByte">
        <title>Genome assembly of the bearded iris, Iris pallida Lam.</title>
        <authorList>
            <person name="Bruccoleri R.E."/>
            <person name="Oakeley E.J."/>
            <person name="Faust A.M.E."/>
            <person name="Altorfer M."/>
            <person name="Dessus-Babus S."/>
            <person name="Burckhardt D."/>
            <person name="Oertli M."/>
            <person name="Naumann U."/>
            <person name="Petersen F."/>
            <person name="Wong J."/>
        </authorList>
    </citation>
    <scope>NUCLEOTIDE SEQUENCE</scope>
    <source>
        <strain evidence="7">GSM-AAB239-AS_SAM_17_03QT</strain>
    </source>
</reference>